<dbReference type="SUPFAM" id="SSF55729">
    <property type="entry name" value="Acyl-CoA N-acyltransferases (Nat)"/>
    <property type="match status" value="1"/>
</dbReference>
<dbReference type="PANTHER" id="PTHR39173">
    <property type="entry name" value="ACETYLTRANSFERASE"/>
    <property type="match status" value="1"/>
</dbReference>
<dbReference type="Proteomes" id="UP000199706">
    <property type="component" value="Unassembled WGS sequence"/>
</dbReference>
<name>A0A1G8A837_9BURK</name>
<dbReference type="Pfam" id="PF13302">
    <property type="entry name" value="Acetyltransf_3"/>
    <property type="match status" value="1"/>
</dbReference>
<sequence>MMIKIELLRPTTALLPSYVSALEAGWSPDNVRKEVAAREQLHAIELNAEAFVDGLDDPTASGGPIPLPDGSTVARLPSIVRWIWDGDVSGAIGFRWQAGTTELPPNVLGHIGFSVVPWKRGNGYARQTLNLMLGEARLQGLSYVELTVDPENIASQRVIAACNGVMIERFKKTAAYGFAETLRYRIELDD</sequence>
<dbReference type="InterPro" id="IPR016181">
    <property type="entry name" value="Acyl_CoA_acyltransferase"/>
</dbReference>
<evidence type="ECO:0000313" key="2">
    <source>
        <dbReference type="EMBL" id="SDH17043.1"/>
    </source>
</evidence>
<feature type="domain" description="N-acetyltransferase" evidence="1">
    <location>
        <begin position="29"/>
        <end position="189"/>
    </location>
</feature>
<dbReference type="PANTHER" id="PTHR39173:SF1">
    <property type="entry name" value="ACETYLTRANSFERASE"/>
    <property type="match status" value="1"/>
</dbReference>
<dbReference type="EMBL" id="FNCJ01000007">
    <property type="protein sequence ID" value="SDH17043.1"/>
    <property type="molecule type" value="Genomic_DNA"/>
</dbReference>
<evidence type="ECO:0000313" key="3">
    <source>
        <dbReference type="Proteomes" id="UP000199706"/>
    </source>
</evidence>
<accession>A0A1G8A837</accession>
<dbReference type="GO" id="GO:0016747">
    <property type="term" value="F:acyltransferase activity, transferring groups other than amino-acyl groups"/>
    <property type="evidence" value="ECO:0007669"/>
    <property type="project" value="InterPro"/>
</dbReference>
<keyword evidence="2" id="KW-0808">Transferase</keyword>
<evidence type="ECO:0000259" key="1">
    <source>
        <dbReference type="PROSITE" id="PS51186"/>
    </source>
</evidence>
<reference evidence="2 3" key="1">
    <citation type="submission" date="2016-10" db="EMBL/GenBank/DDBJ databases">
        <authorList>
            <person name="de Groot N.N."/>
        </authorList>
    </citation>
    <scope>NUCLEOTIDE SEQUENCE [LARGE SCALE GENOMIC DNA]</scope>
    <source>
        <strain evidence="2 3">LMG 2247</strain>
    </source>
</reference>
<dbReference type="RefSeq" id="WP_090685962.1">
    <property type="nucleotide sequence ID" value="NZ_CADERL010000020.1"/>
</dbReference>
<protein>
    <submittedName>
        <fullName evidence="2">Predicted acetyltransferase</fullName>
    </submittedName>
</protein>
<gene>
    <name evidence="2" type="ORF">SAMN05216466_107341</name>
</gene>
<dbReference type="OrthoDB" id="9797989at2"/>
<dbReference type="AlphaFoldDB" id="A0A1G8A837"/>
<organism evidence="2 3">
    <name type="scientific">Paraburkholderia phenazinium</name>
    <dbReference type="NCBI Taxonomy" id="60549"/>
    <lineage>
        <taxon>Bacteria</taxon>
        <taxon>Pseudomonadati</taxon>
        <taxon>Pseudomonadota</taxon>
        <taxon>Betaproteobacteria</taxon>
        <taxon>Burkholderiales</taxon>
        <taxon>Burkholderiaceae</taxon>
        <taxon>Paraburkholderia</taxon>
    </lineage>
</organism>
<dbReference type="PROSITE" id="PS51186">
    <property type="entry name" value="GNAT"/>
    <property type="match status" value="1"/>
</dbReference>
<dbReference type="InterPro" id="IPR000182">
    <property type="entry name" value="GNAT_dom"/>
</dbReference>
<proteinExistence type="predicted"/>
<dbReference type="Gene3D" id="3.40.630.30">
    <property type="match status" value="1"/>
</dbReference>